<sequence length="129" mass="15052">MNKSLKLLLLLFISVNTLYAQNTKELDINIENLSKKWEIIGVINPDVSAEELEETLSMLESTYLLLNKDSTYVFSFIMELEGKWQLKDNVIHTKDNRGENKWIIHSLEENSIILSRNQAKQKLVFKPKK</sequence>
<reference evidence="3" key="1">
    <citation type="journal article" date="2019" name="Int. J. Syst. Evol. Microbiol.">
        <title>The Global Catalogue of Microorganisms (GCM) 10K type strain sequencing project: providing services to taxonomists for standard genome sequencing and annotation.</title>
        <authorList>
            <consortium name="The Broad Institute Genomics Platform"/>
            <consortium name="The Broad Institute Genome Sequencing Center for Infectious Disease"/>
            <person name="Wu L."/>
            <person name="Ma J."/>
        </authorList>
    </citation>
    <scope>NUCLEOTIDE SEQUENCE [LARGE SCALE GENOMIC DNA]</scope>
    <source>
        <strain evidence="3">KCTC 32514</strain>
    </source>
</reference>
<evidence type="ECO:0000313" key="2">
    <source>
        <dbReference type="EMBL" id="MFD2914263.1"/>
    </source>
</evidence>
<proteinExistence type="predicted"/>
<feature type="signal peptide" evidence="1">
    <location>
        <begin position="1"/>
        <end position="20"/>
    </location>
</feature>
<comment type="caution">
    <text evidence="2">The sequence shown here is derived from an EMBL/GenBank/DDBJ whole genome shotgun (WGS) entry which is preliminary data.</text>
</comment>
<accession>A0ABW5ZMN4</accession>
<protein>
    <recommendedName>
        <fullName evidence="4">Lipocalin-like domain-containing protein</fullName>
    </recommendedName>
</protein>
<gene>
    <name evidence="2" type="ORF">ACFS29_01320</name>
</gene>
<evidence type="ECO:0008006" key="4">
    <source>
        <dbReference type="Google" id="ProtNLM"/>
    </source>
</evidence>
<dbReference type="Proteomes" id="UP001597548">
    <property type="component" value="Unassembled WGS sequence"/>
</dbReference>
<keyword evidence="1" id="KW-0732">Signal</keyword>
<dbReference type="RefSeq" id="WP_194507346.1">
    <property type="nucleotide sequence ID" value="NZ_JADILU010000002.1"/>
</dbReference>
<organism evidence="2 3">
    <name type="scientific">Psychroserpens luteus</name>
    <dbReference type="NCBI Taxonomy" id="1434066"/>
    <lineage>
        <taxon>Bacteria</taxon>
        <taxon>Pseudomonadati</taxon>
        <taxon>Bacteroidota</taxon>
        <taxon>Flavobacteriia</taxon>
        <taxon>Flavobacteriales</taxon>
        <taxon>Flavobacteriaceae</taxon>
        <taxon>Psychroserpens</taxon>
    </lineage>
</organism>
<keyword evidence="3" id="KW-1185">Reference proteome</keyword>
<evidence type="ECO:0000313" key="3">
    <source>
        <dbReference type="Proteomes" id="UP001597548"/>
    </source>
</evidence>
<feature type="chain" id="PRO_5045065214" description="Lipocalin-like domain-containing protein" evidence="1">
    <location>
        <begin position="21"/>
        <end position="129"/>
    </location>
</feature>
<dbReference type="EMBL" id="JBHUOS010000001">
    <property type="protein sequence ID" value="MFD2914263.1"/>
    <property type="molecule type" value="Genomic_DNA"/>
</dbReference>
<evidence type="ECO:0000256" key="1">
    <source>
        <dbReference type="SAM" id="SignalP"/>
    </source>
</evidence>
<name>A0ABW5ZMN4_9FLAO</name>